<organism evidence="1 2">
    <name type="scientific">Parnassius mnemosyne</name>
    <name type="common">clouded apollo</name>
    <dbReference type="NCBI Taxonomy" id="213953"/>
    <lineage>
        <taxon>Eukaryota</taxon>
        <taxon>Metazoa</taxon>
        <taxon>Ecdysozoa</taxon>
        <taxon>Arthropoda</taxon>
        <taxon>Hexapoda</taxon>
        <taxon>Insecta</taxon>
        <taxon>Pterygota</taxon>
        <taxon>Neoptera</taxon>
        <taxon>Endopterygota</taxon>
        <taxon>Lepidoptera</taxon>
        <taxon>Glossata</taxon>
        <taxon>Ditrysia</taxon>
        <taxon>Papilionoidea</taxon>
        <taxon>Papilionidae</taxon>
        <taxon>Parnassiinae</taxon>
        <taxon>Parnassini</taxon>
        <taxon>Parnassius</taxon>
        <taxon>Driopa</taxon>
    </lineage>
</organism>
<evidence type="ECO:0008006" key="3">
    <source>
        <dbReference type="Google" id="ProtNLM"/>
    </source>
</evidence>
<dbReference type="EMBL" id="CAVLGL010000087">
    <property type="protein sequence ID" value="CAK1592241.1"/>
    <property type="molecule type" value="Genomic_DNA"/>
</dbReference>
<keyword evidence="2" id="KW-1185">Reference proteome</keyword>
<comment type="caution">
    <text evidence="1">The sequence shown here is derived from an EMBL/GenBank/DDBJ whole genome shotgun (WGS) entry which is preliminary data.</text>
</comment>
<name>A0AAV1L9U3_9NEOP</name>
<evidence type="ECO:0000313" key="2">
    <source>
        <dbReference type="Proteomes" id="UP001314205"/>
    </source>
</evidence>
<proteinExistence type="predicted"/>
<dbReference type="Proteomes" id="UP001314205">
    <property type="component" value="Unassembled WGS sequence"/>
</dbReference>
<accession>A0AAV1L9U3</accession>
<sequence>MYLFNHLLLKSVTRDEHLCQACWTLASESINLSTLSQPQVGHRQVCVNCGRSLLRIRSHQLRRDNDRESHIFNVIQQWNLLHHVTTSSLICHPCWCRADRAVLNIESMPATRNTLMDIHQNVQSPEVSETTTLDTQIQPSPIRRIHCINCGRALQRSRYHYLSRRNERETRILNVISKWTIPQQVTSSTTICHACWVQADRVSTSTEVI</sequence>
<evidence type="ECO:0000313" key="1">
    <source>
        <dbReference type="EMBL" id="CAK1592241.1"/>
    </source>
</evidence>
<dbReference type="AlphaFoldDB" id="A0AAV1L9U3"/>
<gene>
    <name evidence="1" type="ORF">PARMNEM_LOCUS12253</name>
</gene>
<reference evidence="1 2" key="1">
    <citation type="submission" date="2023-11" db="EMBL/GenBank/DDBJ databases">
        <authorList>
            <person name="Hedman E."/>
            <person name="Englund M."/>
            <person name="Stromberg M."/>
            <person name="Nyberg Akerstrom W."/>
            <person name="Nylinder S."/>
            <person name="Jareborg N."/>
            <person name="Kallberg Y."/>
            <person name="Kronander E."/>
        </authorList>
    </citation>
    <scope>NUCLEOTIDE SEQUENCE [LARGE SCALE GENOMIC DNA]</scope>
</reference>
<protein>
    <recommendedName>
        <fullName evidence="3">Recombination activating protein 1</fullName>
    </recommendedName>
</protein>